<reference evidence="9 10" key="1">
    <citation type="journal article" date="2018" name="Evol. Lett.">
        <title>Horizontal gene cluster transfer increased hallucinogenic mushroom diversity.</title>
        <authorList>
            <person name="Reynolds H.T."/>
            <person name="Vijayakumar V."/>
            <person name="Gluck-Thaler E."/>
            <person name="Korotkin H.B."/>
            <person name="Matheny P.B."/>
            <person name="Slot J.C."/>
        </authorList>
    </citation>
    <scope>NUCLEOTIDE SEQUENCE [LARGE SCALE GENOMIC DNA]</scope>
    <source>
        <strain evidence="9 10">2629</strain>
    </source>
</reference>
<sequence length="552" mass="60040">MSAHSHSTSTSYDAKIEAVNAVLRDIGMGRYQWALFFLIGFGYYADNLWPIITGLILPPVVNEFRGSRGPFINMGQGIGLLIGAIFWGAGSDIWGRRISFNITFLITGVFAVSAGASPNFAVLVTMVAFWSLGVGGNLPVDTSIFLEFTPSTHQHLLTVLSVWWAFGQLVGSLVAWPLIGNPKFSCPSPSQSNVASYSCPESQNRGWRYFLYAMGGLTLVMWLLRFFAFHLYETPKYLVGKGREKEAGEVLERVRRFNGREKGEDIITLNDLLKLKPEGSDDRVSGEEKDDSQLGDRDVDGGVTGGGKGAVGNVKQRLVGWYSTGIPNELSLNHVRPLFETREKTVTTCLLMGVWGQSESFLLTPRKFLHLSVSDCIGVKRSINTKTISLETRGATFGDGSVYTTYRNQVILSAIGVPAAILAGYLVSLPYLGRRGTLALSTLLTGVFILVSTTSRSSNALLGWNCAYTFTSNVMYGVLYGMTPELFESKDRGTANALTAACNRVFGIMAPIIALYADLTTSVPIFIAGAIFVGAGMIALLIPVESRDVEAR</sequence>
<dbReference type="Proteomes" id="UP000284842">
    <property type="component" value="Unassembled WGS sequence"/>
</dbReference>
<keyword evidence="2" id="KW-0813">Transport</keyword>
<dbReference type="AlphaFoldDB" id="A0A409YDT0"/>
<dbReference type="GO" id="GO:0022857">
    <property type="term" value="F:transmembrane transporter activity"/>
    <property type="evidence" value="ECO:0007669"/>
    <property type="project" value="InterPro"/>
</dbReference>
<dbReference type="Pfam" id="PF00083">
    <property type="entry name" value="Sugar_tr"/>
    <property type="match status" value="1"/>
</dbReference>
<dbReference type="OrthoDB" id="3936150at2759"/>
<feature type="transmembrane region" description="Helical" evidence="7">
    <location>
        <begin position="102"/>
        <end position="130"/>
    </location>
</feature>
<feature type="transmembrane region" description="Helical" evidence="7">
    <location>
        <begin position="156"/>
        <end position="179"/>
    </location>
</feature>
<evidence type="ECO:0000313" key="9">
    <source>
        <dbReference type="EMBL" id="PPR01166.1"/>
    </source>
</evidence>
<dbReference type="PROSITE" id="PS50850">
    <property type="entry name" value="MFS"/>
    <property type="match status" value="1"/>
</dbReference>
<organism evidence="9 10">
    <name type="scientific">Panaeolus cyanescens</name>
    <dbReference type="NCBI Taxonomy" id="181874"/>
    <lineage>
        <taxon>Eukaryota</taxon>
        <taxon>Fungi</taxon>
        <taxon>Dikarya</taxon>
        <taxon>Basidiomycota</taxon>
        <taxon>Agaricomycotina</taxon>
        <taxon>Agaricomycetes</taxon>
        <taxon>Agaricomycetidae</taxon>
        <taxon>Agaricales</taxon>
        <taxon>Agaricineae</taxon>
        <taxon>Galeropsidaceae</taxon>
        <taxon>Panaeolus</taxon>
    </lineage>
</organism>
<evidence type="ECO:0000256" key="2">
    <source>
        <dbReference type="ARBA" id="ARBA00022448"/>
    </source>
</evidence>
<dbReference type="SUPFAM" id="SSF103473">
    <property type="entry name" value="MFS general substrate transporter"/>
    <property type="match status" value="1"/>
</dbReference>
<dbReference type="InterPro" id="IPR020846">
    <property type="entry name" value="MFS_dom"/>
</dbReference>
<evidence type="ECO:0000256" key="1">
    <source>
        <dbReference type="ARBA" id="ARBA00004141"/>
    </source>
</evidence>
<gene>
    <name evidence="9" type="ORF">CVT24_006131</name>
</gene>
<dbReference type="PANTHER" id="PTHR23511">
    <property type="entry name" value="SYNAPTIC VESICLE GLYCOPROTEIN 2"/>
    <property type="match status" value="1"/>
</dbReference>
<evidence type="ECO:0000313" key="10">
    <source>
        <dbReference type="Proteomes" id="UP000284842"/>
    </source>
</evidence>
<keyword evidence="10" id="KW-1185">Reference proteome</keyword>
<feature type="transmembrane region" description="Helical" evidence="7">
    <location>
        <begin position="410"/>
        <end position="429"/>
    </location>
</feature>
<feature type="transmembrane region" description="Helical" evidence="7">
    <location>
        <begin position="495"/>
        <end position="517"/>
    </location>
</feature>
<feature type="transmembrane region" description="Helical" evidence="7">
    <location>
        <begin position="436"/>
        <end position="455"/>
    </location>
</feature>
<feature type="compositionally biased region" description="Basic and acidic residues" evidence="6">
    <location>
        <begin position="278"/>
        <end position="300"/>
    </location>
</feature>
<comment type="subcellular location">
    <subcellularLocation>
        <location evidence="1">Membrane</location>
        <topology evidence="1">Multi-pass membrane protein</topology>
    </subcellularLocation>
</comment>
<dbReference type="EMBL" id="NHTK01001268">
    <property type="protein sequence ID" value="PPR01166.1"/>
    <property type="molecule type" value="Genomic_DNA"/>
</dbReference>
<feature type="transmembrane region" description="Helical" evidence="7">
    <location>
        <begin position="209"/>
        <end position="232"/>
    </location>
</feature>
<evidence type="ECO:0000256" key="6">
    <source>
        <dbReference type="SAM" id="MobiDB-lite"/>
    </source>
</evidence>
<dbReference type="GO" id="GO:0016020">
    <property type="term" value="C:membrane"/>
    <property type="evidence" value="ECO:0007669"/>
    <property type="project" value="UniProtKB-SubCell"/>
</dbReference>
<keyword evidence="5 7" id="KW-0472">Membrane</keyword>
<comment type="caution">
    <text evidence="9">The sequence shown here is derived from an EMBL/GenBank/DDBJ whole genome shotgun (WGS) entry which is preliminary data.</text>
</comment>
<dbReference type="Gene3D" id="1.20.1250.20">
    <property type="entry name" value="MFS general substrate transporter like domains"/>
    <property type="match status" value="1"/>
</dbReference>
<name>A0A409YDT0_9AGAR</name>
<feature type="transmembrane region" description="Helical" evidence="7">
    <location>
        <begin position="523"/>
        <end position="544"/>
    </location>
</feature>
<dbReference type="PANTHER" id="PTHR23511:SF12">
    <property type="entry name" value="TRANSPORTER, PUTATIVE (AFU_ORTHOLOGUE AFUA_7G01740)-RELATED"/>
    <property type="match status" value="1"/>
</dbReference>
<feature type="domain" description="Major facilitator superfamily (MFS) profile" evidence="8">
    <location>
        <begin position="35"/>
        <end position="547"/>
    </location>
</feature>
<proteinExistence type="predicted"/>
<accession>A0A409YDT0</accession>
<keyword evidence="4 7" id="KW-1133">Transmembrane helix</keyword>
<feature type="transmembrane region" description="Helical" evidence="7">
    <location>
        <begin position="33"/>
        <end position="52"/>
    </location>
</feature>
<dbReference type="InParanoid" id="A0A409YDT0"/>
<protein>
    <recommendedName>
        <fullName evidence="8">Major facilitator superfamily (MFS) profile domain-containing protein</fullName>
    </recommendedName>
</protein>
<feature type="transmembrane region" description="Helical" evidence="7">
    <location>
        <begin position="461"/>
        <end position="483"/>
    </location>
</feature>
<dbReference type="InterPro" id="IPR005828">
    <property type="entry name" value="MFS_sugar_transport-like"/>
</dbReference>
<evidence type="ECO:0000256" key="5">
    <source>
        <dbReference type="ARBA" id="ARBA00023136"/>
    </source>
</evidence>
<dbReference type="InterPro" id="IPR036259">
    <property type="entry name" value="MFS_trans_sf"/>
</dbReference>
<evidence type="ECO:0000256" key="4">
    <source>
        <dbReference type="ARBA" id="ARBA00022989"/>
    </source>
</evidence>
<evidence type="ECO:0000256" key="3">
    <source>
        <dbReference type="ARBA" id="ARBA00022692"/>
    </source>
</evidence>
<feature type="transmembrane region" description="Helical" evidence="7">
    <location>
        <begin position="72"/>
        <end position="90"/>
    </location>
</feature>
<dbReference type="STRING" id="181874.A0A409YDT0"/>
<feature type="region of interest" description="Disordered" evidence="6">
    <location>
        <begin position="278"/>
        <end position="308"/>
    </location>
</feature>
<evidence type="ECO:0000259" key="8">
    <source>
        <dbReference type="PROSITE" id="PS50850"/>
    </source>
</evidence>
<evidence type="ECO:0000256" key="7">
    <source>
        <dbReference type="SAM" id="Phobius"/>
    </source>
</evidence>
<keyword evidence="3 7" id="KW-0812">Transmembrane</keyword>